<proteinExistence type="predicted"/>
<dbReference type="EMBL" id="CP027569">
    <property type="protein sequence ID" value="AVO27528.1"/>
    <property type="molecule type" value="Genomic_DNA"/>
</dbReference>
<evidence type="ECO:0000313" key="2">
    <source>
        <dbReference type="Proteomes" id="UP000238358"/>
    </source>
</evidence>
<protein>
    <submittedName>
        <fullName evidence="1">Uncharacterized protein</fullName>
    </submittedName>
</protein>
<evidence type="ECO:0000313" key="1">
    <source>
        <dbReference type="EMBL" id="AVO27528.1"/>
    </source>
</evidence>
<organism evidence="1 2">
    <name type="scientific">Megasphaera elsdenii</name>
    <dbReference type="NCBI Taxonomy" id="907"/>
    <lineage>
        <taxon>Bacteria</taxon>
        <taxon>Bacillati</taxon>
        <taxon>Bacillota</taxon>
        <taxon>Negativicutes</taxon>
        <taxon>Veillonellales</taxon>
        <taxon>Veillonellaceae</taxon>
        <taxon>Megasphaera</taxon>
    </lineage>
</organism>
<name>A0A2S0M7T5_MEGEL</name>
<reference evidence="1 2" key="1">
    <citation type="journal article" date="2018" name="Genome Announc.">
        <title>Complete genomes of two Megasphaera elsdenii strains, NCIMB 702410 and ATCC 25940.</title>
        <authorList>
            <person name="Hatmaker E.A."/>
            <person name="O'Dell K."/>
            <person name="Riley L.A."/>
            <person name="Klingeman D.M."/>
            <person name="Guss A.M."/>
        </authorList>
    </citation>
    <scope>NUCLEOTIDE SEQUENCE [LARGE SCALE GENOMIC DNA]</scope>
    <source>
        <strain evidence="1 2">NCIMB702410</strain>
    </source>
</reference>
<sequence>MAYIAIIPDSSVTKEQLEKISQEVFDKAKKENPKATNLFVSFTDTDIDGVPYTYGQIQSINGKVSESLNIDKDWSKKPTERDYRTYILYNKFLQQNPKASYEDFVNSYQDAPSADEIKASVEKVQAWIMK</sequence>
<dbReference type="AlphaFoldDB" id="A0A2S0M7T5"/>
<accession>A0A2S0M7T5</accession>
<dbReference type="Proteomes" id="UP000238358">
    <property type="component" value="Chromosome"/>
</dbReference>
<gene>
    <name evidence="1" type="ORF">C6Y28_07885</name>
</gene>